<gene>
    <name evidence="1" type="ORF">AABB29_04985</name>
</gene>
<sequence length="394" mass="43085">MKSFFAAAKYVVIAGLLLVVARLVMSQNSEQTKILIVHSYNVDLAWVNDIDGGIRRALEDAPIKIAARTHYMNLRNHPDCNYYKNAAADVRFTIDDWQPEAVILVDDLAQALVGFDQLRLRPETDRNAIAIALNEWLAGDRCETPDLSFFHLDDPQAGHIPEVIFAGVNGGVARYGYEDADNVSGIFERKNYAALIETLQSLSTAYAGDVAGIMMLNDASPTGQTENANYVAQDWAPFEAASPVAASTLVRWKESVAEANARDLMLLIANYQNVRDTDGQLVPPDFLIQWTEANAKLPVLGVNTRFVADGGMMTVAIAGSEQGSVAMELAIAALTGGTARPQRDAQQFLIGMNQSLVRKRNLALPAIYEAFSREIGTFVDVLEQLYVVQGETGQ</sequence>
<dbReference type="EMBL" id="CP150951">
    <property type="protein sequence ID" value="WZC50004.1"/>
    <property type="molecule type" value="Genomic_DNA"/>
</dbReference>
<dbReference type="Proteomes" id="UP001440612">
    <property type="component" value="Chromosome"/>
</dbReference>
<keyword evidence="2" id="KW-1185">Reference proteome</keyword>
<protein>
    <submittedName>
        <fullName evidence="1">Uncharacterized protein</fullName>
    </submittedName>
</protein>
<organism evidence="1 2">
    <name type="scientific">Yoonia phaeophyticola</name>
    <dbReference type="NCBI Taxonomy" id="3137369"/>
    <lineage>
        <taxon>Bacteria</taxon>
        <taxon>Pseudomonadati</taxon>
        <taxon>Pseudomonadota</taxon>
        <taxon>Alphaproteobacteria</taxon>
        <taxon>Rhodobacterales</taxon>
        <taxon>Paracoccaceae</taxon>
        <taxon>Yoonia</taxon>
    </lineage>
</organism>
<proteinExistence type="predicted"/>
<dbReference type="RefSeq" id="WP_341368114.1">
    <property type="nucleotide sequence ID" value="NZ_CP150951.2"/>
</dbReference>
<evidence type="ECO:0000313" key="2">
    <source>
        <dbReference type="Proteomes" id="UP001440612"/>
    </source>
</evidence>
<accession>A0ABZ2V607</accession>
<evidence type="ECO:0000313" key="1">
    <source>
        <dbReference type="EMBL" id="WZC50004.1"/>
    </source>
</evidence>
<reference evidence="2" key="1">
    <citation type="submission" date="2024-04" db="EMBL/GenBank/DDBJ databases">
        <title>Phylogenomic analyses of a clade within the roseobacter group suggest taxonomic reassignments of species of the genera Aestuariivita, Citreicella, Loktanella, Nautella, Pelagibaca, Ruegeria, Thalassobius, Thiobacimonas and Tropicibacter, and the proposal o.</title>
        <authorList>
            <person name="Jeon C.O."/>
        </authorList>
    </citation>
    <scope>NUCLEOTIDE SEQUENCE [LARGE SCALE GENOMIC DNA]</scope>
    <source>
        <strain evidence="2">BS5-3</strain>
    </source>
</reference>
<name>A0ABZ2V607_9RHOB</name>